<feature type="transmembrane region" description="Helical" evidence="8">
    <location>
        <begin position="313"/>
        <end position="333"/>
    </location>
</feature>
<dbReference type="Proteomes" id="UP000053370">
    <property type="component" value="Unassembled WGS sequence"/>
</dbReference>
<evidence type="ECO:0000256" key="1">
    <source>
        <dbReference type="ARBA" id="ARBA00004651"/>
    </source>
</evidence>
<evidence type="ECO:0000256" key="4">
    <source>
        <dbReference type="ARBA" id="ARBA00022475"/>
    </source>
</evidence>
<comment type="similarity">
    <text evidence="2">Belongs to the autoinducer-2 exporter (AI-2E) (TC 2.A.86) family.</text>
</comment>
<feature type="transmembrane region" description="Helical" evidence="8">
    <location>
        <begin position="72"/>
        <end position="90"/>
    </location>
</feature>
<gene>
    <name evidence="9" type="ORF">ATC1_131300</name>
</gene>
<proteinExistence type="inferred from homology"/>
<feature type="transmembrane region" description="Helical" evidence="8">
    <location>
        <begin position="353"/>
        <end position="376"/>
    </location>
</feature>
<keyword evidence="3" id="KW-0813">Transport</keyword>
<feature type="transmembrane region" description="Helical" evidence="8">
    <location>
        <begin position="102"/>
        <end position="124"/>
    </location>
</feature>
<evidence type="ECO:0000313" key="10">
    <source>
        <dbReference type="Proteomes" id="UP000053370"/>
    </source>
</evidence>
<evidence type="ECO:0000256" key="6">
    <source>
        <dbReference type="ARBA" id="ARBA00022989"/>
    </source>
</evidence>
<dbReference type="OrthoDB" id="9793390at2"/>
<feature type="transmembrane region" description="Helical" evidence="8">
    <location>
        <begin position="48"/>
        <end position="66"/>
    </location>
</feature>
<evidence type="ECO:0000313" key="9">
    <source>
        <dbReference type="EMBL" id="GAP41315.1"/>
    </source>
</evidence>
<dbReference type="PANTHER" id="PTHR21716">
    <property type="entry name" value="TRANSMEMBRANE PROTEIN"/>
    <property type="match status" value="1"/>
</dbReference>
<protein>
    <submittedName>
        <fullName evidence="9">Predicted PurR-regulated permease PerM</fullName>
    </submittedName>
</protein>
<evidence type="ECO:0000256" key="5">
    <source>
        <dbReference type="ARBA" id="ARBA00022692"/>
    </source>
</evidence>
<dbReference type="GO" id="GO:0055085">
    <property type="term" value="P:transmembrane transport"/>
    <property type="evidence" value="ECO:0007669"/>
    <property type="project" value="TreeGrafter"/>
</dbReference>
<feature type="transmembrane region" description="Helical" evidence="8">
    <location>
        <begin position="251"/>
        <end position="273"/>
    </location>
</feature>
<keyword evidence="5 8" id="KW-0812">Transmembrane</keyword>
<organism evidence="9">
    <name type="scientific">Flexilinea flocculi</name>
    <dbReference type="NCBI Taxonomy" id="1678840"/>
    <lineage>
        <taxon>Bacteria</taxon>
        <taxon>Bacillati</taxon>
        <taxon>Chloroflexota</taxon>
        <taxon>Anaerolineae</taxon>
        <taxon>Anaerolineales</taxon>
        <taxon>Anaerolineaceae</taxon>
        <taxon>Flexilinea</taxon>
    </lineage>
</organism>
<evidence type="ECO:0000256" key="2">
    <source>
        <dbReference type="ARBA" id="ARBA00009773"/>
    </source>
</evidence>
<name>A0A0S7BXZ4_9CHLR</name>
<dbReference type="STRING" id="1678840.ATC1_131300"/>
<feature type="transmembrane region" description="Helical" evidence="8">
    <location>
        <begin position="279"/>
        <end position="306"/>
    </location>
</feature>
<dbReference type="AlphaFoldDB" id="A0A0S7BXZ4"/>
<dbReference type="RefSeq" id="WP_062282266.1">
    <property type="nucleotide sequence ID" value="NZ_DF968181.1"/>
</dbReference>
<keyword evidence="6 8" id="KW-1133">Transmembrane helix</keyword>
<evidence type="ECO:0000256" key="3">
    <source>
        <dbReference type="ARBA" id="ARBA00022448"/>
    </source>
</evidence>
<dbReference type="InterPro" id="IPR002549">
    <property type="entry name" value="AI-2E-like"/>
</dbReference>
<accession>A0A0S7BXZ4</accession>
<evidence type="ECO:0000256" key="8">
    <source>
        <dbReference type="SAM" id="Phobius"/>
    </source>
</evidence>
<dbReference type="GO" id="GO:0005886">
    <property type="term" value="C:plasma membrane"/>
    <property type="evidence" value="ECO:0007669"/>
    <property type="project" value="UniProtKB-SubCell"/>
</dbReference>
<feature type="transmembrane region" description="Helical" evidence="8">
    <location>
        <begin position="197"/>
        <end position="216"/>
    </location>
</feature>
<keyword evidence="7 8" id="KW-0472">Membrane</keyword>
<keyword evidence="4" id="KW-1003">Cell membrane</keyword>
<dbReference type="PANTHER" id="PTHR21716:SF53">
    <property type="entry name" value="PERMEASE PERM-RELATED"/>
    <property type="match status" value="1"/>
</dbReference>
<keyword evidence="10" id="KW-1185">Reference proteome</keyword>
<sequence>MFKNFLSNTINKIRPPEPKAVVFEEKGKELPVQVVPNRSPRWQNSTKQFVVIGLFVILAISIYFLRNMIAPIIFSLILTYLILPIASYIHRKFRFSWTVSVVVIYLIMILIILGITTWGGFAIFSQAENLINFLIESINDFPKLMEKFLKPVNGNSDPLKTNLWILLDSKIGVQLSDNIQGILKNAAGGIASFAQGALSKIGWLFFIIGFSFFIVLESRHFGKSEITFSTKGYEFDILMAKQQISRIWNSFLRGQVILMIFAILLYTLLFSILGLNYSFILALGVGAARLIPYVGSTVAFTAYGIVAYFQEPAIFGLSPLAYAIMIVGIAFIIDKIIDGLLTPKIMADTLKIHPAMILIFAIIFSRIFGIIGFFLAAPMFASLKLVVNYILHKLSDSDPWENIETITPPVPLKELIDKSIEKLKSSLKKIWTFCSENWKLIKNMKMDQCIDRKIFKNKILMKKSQETKNEEKIK</sequence>
<dbReference type="EMBL" id="DF968181">
    <property type="protein sequence ID" value="GAP41315.1"/>
    <property type="molecule type" value="Genomic_DNA"/>
</dbReference>
<comment type="subcellular location">
    <subcellularLocation>
        <location evidence="1">Cell membrane</location>
        <topology evidence="1">Multi-pass membrane protein</topology>
    </subcellularLocation>
</comment>
<dbReference type="Pfam" id="PF01594">
    <property type="entry name" value="AI-2E_transport"/>
    <property type="match status" value="1"/>
</dbReference>
<evidence type="ECO:0000256" key="7">
    <source>
        <dbReference type="ARBA" id="ARBA00023136"/>
    </source>
</evidence>
<reference evidence="9" key="1">
    <citation type="journal article" date="2015" name="Genome Announc.">
        <title>Draft Genome Sequence of Anaerolineae Strain TC1, a Novel Isolate from a Methanogenic Wastewater Treatment System.</title>
        <authorList>
            <person name="Matsuura N."/>
            <person name="Tourlousse D.M."/>
            <person name="Sun L."/>
            <person name="Toyonaga M."/>
            <person name="Kuroda K."/>
            <person name="Ohashi A."/>
            <person name="Cruz R."/>
            <person name="Yamaguchi T."/>
            <person name="Sekiguchi Y."/>
        </authorList>
    </citation>
    <scope>NUCLEOTIDE SEQUENCE [LARGE SCALE GENOMIC DNA]</scope>
    <source>
        <strain evidence="9">TC1</strain>
    </source>
</reference>